<dbReference type="EMBL" id="KY575057">
    <property type="protein sequence ID" value="ATI20428.1"/>
    <property type="molecule type" value="Genomic_DNA"/>
</dbReference>
<accession>A0A291LJC9</accession>
<keyword evidence="2" id="KW-0255">Endonuclease</keyword>
<evidence type="ECO:0000313" key="2">
    <source>
        <dbReference type="EMBL" id="ATI20428.1"/>
    </source>
</evidence>
<feature type="domain" description="GIY-YIG" evidence="1">
    <location>
        <begin position="29"/>
        <end position="114"/>
    </location>
</feature>
<dbReference type="InterPro" id="IPR035901">
    <property type="entry name" value="GIY-YIG_endonuc_sf"/>
</dbReference>
<geneLocation type="mitochondrion" evidence="2"/>
<dbReference type="InterPro" id="IPR006350">
    <property type="entry name" value="Intron_endoG1"/>
</dbReference>
<gene>
    <name evidence="2" type="primary">orf155</name>
</gene>
<dbReference type="InterPro" id="IPR000305">
    <property type="entry name" value="GIY-YIG_endonuc"/>
</dbReference>
<dbReference type="PROSITE" id="PS50164">
    <property type="entry name" value="GIY_YIG"/>
    <property type="match status" value="1"/>
</dbReference>
<dbReference type="AlphaFoldDB" id="A0A291LJC9"/>
<dbReference type="SUPFAM" id="SSF82771">
    <property type="entry name" value="GIY-YIG endonuclease"/>
    <property type="match status" value="1"/>
</dbReference>
<keyword evidence="2" id="KW-0496">Mitochondrion</keyword>
<dbReference type="NCBIfam" id="TIGR01453">
    <property type="entry name" value="grpIintron_endo"/>
    <property type="match status" value="1"/>
</dbReference>
<dbReference type="CDD" id="cd10445">
    <property type="entry name" value="GIY-YIG_bI1_like"/>
    <property type="match status" value="1"/>
</dbReference>
<proteinExistence type="predicted"/>
<protein>
    <submittedName>
        <fullName evidence="2">GIY-YIG endonuclease</fullName>
    </submittedName>
</protein>
<dbReference type="SMART" id="SM00465">
    <property type="entry name" value="GIYc"/>
    <property type="match status" value="1"/>
</dbReference>
<reference evidence="2" key="1">
    <citation type="submission" date="2017-02" db="EMBL/GenBank/DDBJ databases">
        <title>Fungal Comparative Genomics of Melanconis species and Ophiognomonia clavigignenti-juglandacearum at Different Phylogenetic Distances.</title>
        <authorList>
            <person name="Demers J.E."/>
            <person name="Castlebury L.A."/>
        </authorList>
    </citation>
    <scope>NUCLEOTIDE SEQUENCE</scope>
    <source>
        <strain evidence="2">CBS 121083</strain>
    </source>
</reference>
<name>A0A291LJC9_9PEZI</name>
<organism evidence="2">
    <name type="scientific">Juglanconis juglandina</name>
    <dbReference type="NCBI Taxonomy" id="1940567"/>
    <lineage>
        <taxon>Eukaryota</taxon>
        <taxon>Fungi</taxon>
        <taxon>Dikarya</taxon>
        <taxon>Ascomycota</taxon>
        <taxon>Pezizomycotina</taxon>
        <taxon>Sordariomycetes</taxon>
        <taxon>Sordariomycetidae</taxon>
        <taxon>Diaporthales</taxon>
        <taxon>Juglanconidaceae</taxon>
        <taxon>Juglanconis</taxon>
    </lineage>
</organism>
<dbReference type="GO" id="GO:0004519">
    <property type="term" value="F:endonuclease activity"/>
    <property type="evidence" value="ECO:0007669"/>
    <property type="project" value="UniProtKB-KW"/>
</dbReference>
<keyword evidence="2" id="KW-0540">Nuclease</keyword>
<dbReference type="Pfam" id="PF01541">
    <property type="entry name" value="GIY-YIG"/>
    <property type="match status" value="1"/>
</dbReference>
<keyword evidence="2" id="KW-0378">Hydrolase</keyword>
<evidence type="ECO:0000259" key="1">
    <source>
        <dbReference type="PROSITE" id="PS50164"/>
    </source>
</evidence>
<dbReference type="Gene3D" id="3.40.1440.10">
    <property type="entry name" value="GIY-YIG endonuclease"/>
    <property type="match status" value="1"/>
</dbReference>
<sequence length="155" mass="17911">MSNGGSISPVKKYNNAELLKSTILSENRNKPGIYRWVNNLNNNTYIGSGANLAKRLGDYYNESELVRNPRPIHLALLKYEHANFTLEILEYCSKDMLIEREQYYLDLLNPEYNILKHAYSLLGYKHSEENIAKFKLKKISPSGSSEPWVAARRRT</sequence>